<accession>C7TZ14</accession>
<evidence type="ECO:0000313" key="2">
    <source>
        <dbReference type="EMBL" id="CAX82840.1"/>
    </source>
</evidence>
<reference evidence="2" key="2">
    <citation type="submission" date="2009-03" db="EMBL/GenBank/DDBJ databases">
        <authorList>
            <person name="Gang L."/>
        </authorList>
    </citation>
    <scope>NUCLEOTIDE SEQUENCE</scope>
    <source>
        <strain evidence="2">Anhui</strain>
    </source>
</reference>
<feature type="region of interest" description="Disordered" evidence="1">
    <location>
        <begin position="322"/>
        <end position="361"/>
    </location>
</feature>
<reference evidence="2" key="1">
    <citation type="journal article" date="2009" name="Nature">
        <title>The Schistosoma japonicum genome reveals features of host-parasite interplay.</title>
        <authorList>
            <person name="Liu F."/>
            <person name="Zhou Y."/>
            <person name="Wang Z.Q."/>
            <person name="Lu G."/>
            <person name="Zheng H."/>
            <person name="Brindley P.J."/>
            <person name="McManus D.P."/>
            <person name="Blair D."/>
            <person name="Zhang Q.H."/>
            <person name="Zhong Y."/>
            <person name="Wang S."/>
            <person name="Han Z.G."/>
            <person name="Chen Z."/>
        </authorList>
    </citation>
    <scope>NUCLEOTIDE SEQUENCE</scope>
    <source>
        <strain evidence="2">Anhui</strain>
    </source>
</reference>
<evidence type="ECO:0000256" key="1">
    <source>
        <dbReference type="SAM" id="MobiDB-lite"/>
    </source>
</evidence>
<dbReference type="PRINTS" id="PR02101">
    <property type="entry name" value="A8IMIRACIDIA"/>
</dbReference>
<dbReference type="EMBL" id="FN327116">
    <property type="protein sequence ID" value="CAX82840.1"/>
    <property type="molecule type" value="mRNA"/>
</dbReference>
<sequence length="399" mass="45573">MLAAMSFHLNQMNSLLYWLIPSMIYFNILYLDNSVAFEEYYVESESKDSHVTGVSRFPNATSDSRLFIEQLGFTVMVHQSELKSAIVFRNESTVYMADTFEQDNPMRSFRIVDADLDQNVLRTYSYTNVLGVLWSGLFYCKLNTKTYADIYTYFFDDGAIEFYIKRVNNSNDNCSMTIVFADGHYEGSKDGKGKIVNEKVIFKIVIPGSNIVEEKIFTFIPLPTCQEHITEVACQTESSGKPECKWCTKCQKCLWKPTVSTNRQTNQQTIHCANCEWKIYSKTMKLVSMIFLCVILFENVLAQPMQHVIPGDQVISTGQHIDVGDEDYHDGDDDVDYTDDVDDVDDSHGSPSQLLQGGYQRNQHYGGGNYHSGYYRPNKQHGNGYGGQYPKKYGSGYKH</sequence>
<protein>
    <submittedName>
        <fullName evidence="2">Immunogenic miracidial antigen 8I</fullName>
    </submittedName>
</protein>
<dbReference type="AlphaFoldDB" id="C7TZ14"/>
<name>C7TZ14_SCHJA</name>
<dbReference type="InterPro" id="IPR026240">
    <property type="entry name" value="Miracidia_Ag_8I"/>
</dbReference>
<feature type="compositionally biased region" description="Polar residues" evidence="1">
    <location>
        <begin position="349"/>
        <end position="361"/>
    </location>
</feature>
<organism evidence="2">
    <name type="scientific">Schistosoma japonicum</name>
    <name type="common">Blood fluke</name>
    <dbReference type="NCBI Taxonomy" id="6182"/>
    <lineage>
        <taxon>Eukaryota</taxon>
        <taxon>Metazoa</taxon>
        <taxon>Spiralia</taxon>
        <taxon>Lophotrochozoa</taxon>
        <taxon>Platyhelminthes</taxon>
        <taxon>Trematoda</taxon>
        <taxon>Digenea</taxon>
        <taxon>Strigeidida</taxon>
        <taxon>Schistosomatoidea</taxon>
        <taxon>Schistosomatidae</taxon>
        <taxon>Schistosoma</taxon>
    </lineage>
</organism>
<feature type="region of interest" description="Disordered" evidence="1">
    <location>
        <begin position="376"/>
        <end position="399"/>
    </location>
</feature>
<proteinExistence type="evidence at transcript level"/>
<feature type="compositionally biased region" description="Acidic residues" evidence="1">
    <location>
        <begin position="324"/>
        <end position="345"/>
    </location>
</feature>